<dbReference type="PIRSF" id="PIRSF000705">
    <property type="entry name" value="DNK"/>
    <property type="match status" value="1"/>
</dbReference>
<feature type="binding site" evidence="3">
    <location>
        <begin position="15"/>
        <end position="23"/>
    </location>
    <ligand>
        <name>ATP</name>
        <dbReference type="ChEBI" id="CHEBI:30616"/>
    </ligand>
</feature>
<evidence type="ECO:0000256" key="1">
    <source>
        <dbReference type="ARBA" id="ARBA00007420"/>
    </source>
</evidence>
<proteinExistence type="inferred from homology"/>
<evidence type="ECO:0000256" key="2">
    <source>
        <dbReference type="PIRSR" id="PIRSR000705-1"/>
    </source>
</evidence>
<feature type="active site" description="Proton acceptor" evidence="2">
    <location>
        <position position="106"/>
    </location>
</feature>
<evidence type="ECO:0000256" key="3">
    <source>
        <dbReference type="PIRSR" id="PIRSR000705-3"/>
    </source>
</evidence>
<dbReference type="EMBL" id="LR902067">
    <property type="protein sequence ID" value="CAD7249912.1"/>
    <property type="molecule type" value="Genomic_DNA"/>
</dbReference>
<dbReference type="Pfam" id="PF01712">
    <property type="entry name" value="dNK"/>
    <property type="match status" value="2"/>
</dbReference>
<dbReference type="GO" id="GO:0005739">
    <property type="term" value="C:mitochondrion"/>
    <property type="evidence" value="ECO:0007669"/>
    <property type="project" value="TreeGrafter"/>
</dbReference>
<protein>
    <recommendedName>
        <fullName evidence="4">Deoxynucleoside kinase domain-containing protein</fullName>
    </recommendedName>
</protein>
<comment type="similarity">
    <text evidence="1">Belongs to the DCK/DGK family.</text>
</comment>
<accession>A0A7R9A9C3</accession>
<dbReference type="PANTHER" id="PTHR10513">
    <property type="entry name" value="DEOXYNUCLEOSIDE KINASE"/>
    <property type="match status" value="1"/>
</dbReference>
<dbReference type="Proteomes" id="UP000677054">
    <property type="component" value="Unassembled WGS sequence"/>
</dbReference>
<feature type="domain" description="Deoxynucleoside kinase" evidence="4">
    <location>
        <begin position="12"/>
        <end position="115"/>
    </location>
</feature>
<feature type="binding site" evidence="3">
    <location>
        <begin position="143"/>
        <end position="147"/>
    </location>
    <ligand>
        <name>ATP</name>
        <dbReference type="ChEBI" id="CHEBI:30616"/>
    </ligand>
</feature>
<dbReference type="Gene3D" id="3.40.50.300">
    <property type="entry name" value="P-loop containing nucleotide triphosphate hydrolases"/>
    <property type="match status" value="1"/>
</dbReference>
<dbReference type="InterPro" id="IPR031314">
    <property type="entry name" value="DNK_dom"/>
</dbReference>
<dbReference type="SUPFAM" id="SSF52540">
    <property type="entry name" value="P-loop containing nucleoside triphosphate hydrolases"/>
    <property type="match status" value="1"/>
</dbReference>
<dbReference type="GO" id="GO:0005524">
    <property type="term" value="F:ATP binding"/>
    <property type="evidence" value="ECO:0007669"/>
    <property type="project" value="UniProtKB-KW"/>
</dbReference>
<gene>
    <name evidence="5" type="ORF">DSTB1V02_LOCUS9698</name>
</gene>
<dbReference type="PANTHER" id="PTHR10513:SF24">
    <property type="entry name" value="THYMIDINE KINASE 2, MITOCHONDRIAL"/>
    <property type="match status" value="1"/>
</dbReference>
<reference evidence="5" key="1">
    <citation type="submission" date="2020-11" db="EMBL/GenBank/DDBJ databases">
        <authorList>
            <person name="Tran Van P."/>
        </authorList>
    </citation>
    <scope>NUCLEOTIDE SEQUENCE</scope>
</reference>
<name>A0A7R9A9C3_9CRUS</name>
<dbReference type="InterPro" id="IPR027417">
    <property type="entry name" value="P-loop_NTPase"/>
</dbReference>
<organism evidence="5">
    <name type="scientific">Darwinula stevensoni</name>
    <dbReference type="NCBI Taxonomy" id="69355"/>
    <lineage>
        <taxon>Eukaryota</taxon>
        <taxon>Metazoa</taxon>
        <taxon>Ecdysozoa</taxon>
        <taxon>Arthropoda</taxon>
        <taxon>Crustacea</taxon>
        <taxon>Oligostraca</taxon>
        <taxon>Ostracoda</taxon>
        <taxon>Podocopa</taxon>
        <taxon>Podocopida</taxon>
        <taxon>Darwinulocopina</taxon>
        <taxon>Darwinuloidea</taxon>
        <taxon>Darwinulidae</taxon>
        <taxon>Darwinula</taxon>
    </lineage>
</organism>
<dbReference type="EMBL" id="CAJPEV010002550">
    <property type="protein sequence ID" value="CAG0897294.1"/>
    <property type="molecule type" value="Genomic_DNA"/>
</dbReference>
<dbReference type="InterPro" id="IPR002624">
    <property type="entry name" value="DCK/DGK"/>
</dbReference>
<dbReference type="AlphaFoldDB" id="A0A7R9A9C3"/>
<dbReference type="GO" id="GO:0019136">
    <property type="term" value="F:deoxynucleoside kinase activity"/>
    <property type="evidence" value="ECO:0007669"/>
    <property type="project" value="InterPro"/>
</dbReference>
<keyword evidence="6" id="KW-1185">Reference proteome</keyword>
<feature type="domain" description="Deoxynucleoside kinase" evidence="4">
    <location>
        <begin position="130"/>
        <end position="192"/>
    </location>
</feature>
<keyword evidence="3" id="KW-0547">Nucleotide-binding</keyword>
<evidence type="ECO:0000313" key="5">
    <source>
        <dbReference type="EMBL" id="CAD7249912.1"/>
    </source>
</evidence>
<evidence type="ECO:0000259" key="4">
    <source>
        <dbReference type="Pfam" id="PF01712"/>
    </source>
</evidence>
<dbReference type="OrthoDB" id="567086at2759"/>
<keyword evidence="3" id="KW-0067">ATP-binding</keyword>
<evidence type="ECO:0000313" key="6">
    <source>
        <dbReference type="Proteomes" id="UP000677054"/>
    </source>
</evidence>
<sequence length="219" mass="25627">MSCKLNRPFTVTVEGNIASGKSTFLGYLARFPEICTVYVSGDYEHGRFLIFLQEPLEKWCDVEGSNLLDLLYQNIDRNGYLFHHYIQLTRLQMHMQETAKPIRILERSLHSSYCIEFVESFNVYYKHIPTVYLQTSPEVVYTRLQSRSRPEERDIPMEYLVDVHKTHEDWLVMRSHGTIPCPVIVLDASKPVNELVNSEYPKIKDIIWRKAMSCDDIAC</sequence>
<dbReference type="InterPro" id="IPR050566">
    <property type="entry name" value="Deoxyribonucleoside_kinase"/>
</dbReference>